<protein>
    <submittedName>
        <fullName evidence="1">Uncharacterized protein</fullName>
    </submittedName>
</protein>
<gene>
    <name evidence="1" type="ORF">SLEP1_g22523</name>
</gene>
<reference evidence="1 2" key="1">
    <citation type="journal article" date="2021" name="Commun. Biol.">
        <title>The genome of Shorea leprosula (Dipterocarpaceae) highlights the ecological relevance of drought in aseasonal tropical rainforests.</title>
        <authorList>
            <person name="Ng K.K.S."/>
            <person name="Kobayashi M.J."/>
            <person name="Fawcett J.A."/>
            <person name="Hatakeyama M."/>
            <person name="Paape T."/>
            <person name="Ng C.H."/>
            <person name="Ang C.C."/>
            <person name="Tnah L.H."/>
            <person name="Lee C.T."/>
            <person name="Nishiyama T."/>
            <person name="Sese J."/>
            <person name="O'Brien M.J."/>
            <person name="Copetti D."/>
            <person name="Mohd Noor M.I."/>
            <person name="Ong R.C."/>
            <person name="Putra M."/>
            <person name="Sireger I.Z."/>
            <person name="Indrioko S."/>
            <person name="Kosugi Y."/>
            <person name="Izuno A."/>
            <person name="Isagi Y."/>
            <person name="Lee S.L."/>
            <person name="Shimizu K.K."/>
        </authorList>
    </citation>
    <scope>NUCLEOTIDE SEQUENCE [LARGE SCALE GENOMIC DNA]</scope>
    <source>
        <strain evidence="1">214</strain>
    </source>
</reference>
<accession>A0AAV5JIU7</accession>
<proteinExistence type="predicted"/>
<dbReference type="Proteomes" id="UP001054252">
    <property type="component" value="Unassembled WGS sequence"/>
</dbReference>
<evidence type="ECO:0000313" key="1">
    <source>
        <dbReference type="EMBL" id="GKV11257.1"/>
    </source>
</evidence>
<comment type="caution">
    <text evidence="1">The sequence shown here is derived from an EMBL/GenBank/DDBJ whole genome shotgun (WGS) entry which is preliminary data.</text>
</comment>
<name>A0AAV5JIU7_9ROSI</name>
<evidence type="ECO:0000313" key="2">
    <source>
        <dbReference type="Proteomes" id="UP001054252"/>
    </source>
</evidence>
<keyword evidence="2" id="KW-1185">Reference proteome</keyword>
<dbReference type="EMBL" id="BPVZ01000034">
    <property type="protein sequence ID" value="GKV11257.1"/>
    <property type="molecule type" value="Genomic_DNA"/>
</dbReference>
<sequence>MVSDCDMISPSLVHSWNPSHECTASVTSSDLGSGA</sequence>
<organism evidence="1 2">
    <name type="scientific">Rubroshorea leprosula</name>
    <dbReference type="NCBI Taxonomy" id="152421"/>
    <lineage>
        <taxon>Eukaryota</taxon>
        <taxon>Viridiplantae</taxon>
        <taxon>Streptophyta</taxon>
        <taxon>Embryophyta</taxon>
        <taxon>Tracheophyta</taxon>
        <taxon>Spermatophyta</taxon>
        <taxon>Magnoliopsida</taxon>
        <taxon>eudicotyledons</taxon>
        <taxon>Gunneridae</taxon>
        <taxon>Pentapetalae</taxon>
        <taxon>rosids</taxon>
        <taxon>malvids</taxon>
        <taxon>Malvales</taxon>
        <taxon>Dipterocarpaceae</taxon>
        <taxon>Rubroshorea</taxon>
    </lineage>
</organism>
<dbReference type="AlphaFoldDB" id="A0AAV5JIU7"/>